<gene>
    <name evidence="1" type="ORF">SAMN02910451_02562</name>
</gene>
<evidence type="ECO:0000313" key="2">
    <source>
        <dbReference type="Proteomes" id="UP000183047"/>
    </source>
</evidence>
<organism evidence="1 2">
    <name type="scientific">Butyrivibrio hungatei</name>
    <dbReference type="NCBI Taxonomy" id="185008"/>
    <lineage>
        <taxon>Bacteria</taxon>
        <taxon>Bacillati</taxon>
        <taxon>Bacillota</taxon>
        <taxon>Clostridia</taxon>
        <taxon>Lachnospirales</taxon>
        <taxon>Lachnospiraceae</taxon>
        <taxon>Butyrivibrio</taxon>
    </lineage>
</organism>
<dbReference type="SUPFAM" id="SSF109604">
    <property type="entry name" value="HD-domain/PDEase-like"/>
    <property type="match status" value="1"/>
</dbReference>
<dbReference type="EMBL" id="FMUR01000016">
    <property type="protein sequence ID" value="SCY42578.1"/>
    <property type="molecule type" value="Genomic_DNA"/>
</dbReference>
<accession>A0A1G5FVH0</accession>
<dbReference type="Proteomes" id="UP000183047">
    <property type="component" value="Unassembled WGS sequence"/>
</dbReference>
<dbReference type="AlphaFoldDB" id="A0A1G5FVH0"/>
<dbReference type="Gene3D" id="1.10.472.50">
    <property type="entry name" value="HD-domain/PDEase-like"/>
    <property type="match status" value="1"/>
</dbReference>
<reference evidence="2" key="1">
    <citation type="submission" date="2016-10" db="EMBL/GenBank/DDBJ databases">
        <authorList>
            <person name="Varghese N."/>
            <person name="Submissions S."/>
        </authorList>
    </citation>
    <scope>NUCLEOTIDE SEQUENCE [LARGE SCALE GENOMIC DNA]</scope>
    <source>
        <strain evidence="2">XBD2006</strain>
    </source>
</reference>
<proteinExistence type="predicted"/>
<keyword evidence="2" id="KW-1185">Reference proteome</keyword>
<dbReference type="RefSeq" id="WP_074462990.1">
    <property type="nucleotide sequence ID" value="NZ_FMUR01000016.1"/>
</dbReference>
<evidence type="ECO:0000313" key="1">
    <source>
        <dbReference type="EMBL" id="SCY42578.1"/>
    </source>
</evidence>
<name>A0A1G5FVH0_9FIRM</name>
<protein>
    <submittedName>
        <fullName evidence="1">Uncharacterized protein</fullName>
    </submittedName>
</protein>
<sequence length="80" mass="9146">MDTDALLDSAINYITSIFSQNTDGHDTEHSLRVYHYAAKLAAHYPEAKKLALMKHAYMKEYVHALEKDLSFSQYSDNSGY</sequence>